<evidence type="ECO:0000313" key="3">
    <source>
        <dbReference type="Proteomes" id="UP000008068"/>
    </source>
</evidence>
<dbReference type="PANTHER" id="PTHR33845:SF1">
    <property type="entry name" value="C2H2-TYPE DOMAIN-CONTAINING PROTEIN"/>
    <property type="match status" value="1"/>
</dbReference>
<protein>
    <submittedName>
        <fullName evidence="2">Uncharacterized protein</fullName>
    </submittedName>
</protein>
<feature type="chain" id="PRO_5003406465" evidence="1">
    <location>
        <begin position="17"/>
        <end position="315"/>
    </location>
</feature>
<gene>
    <name evidence="2" type="ORF">CAEBREN_31776</name>
</gene>
<dbReference type="eggNOG" id="ENOG502QS0X">
    <property type="taxonomic scope" value="Eukaryota"/>
</dbReference>
<evidence type="ECO:0000256" key="1">
    <source>
        <dbReference type="SAM" id="SignalP"/>
    </source>
</evidence>
<organism evidence="3">
    <name type="scientific">Caenorhabditis brenneri</name>
    <name type="common">Nematode worm</name>
    <dbReference type="NCBI Taxonomy" id="135651"/>
    <lineage>
        <taxon>Eukaryota</taxon>
        <taxon>Metazoa</taxon>
        <taxon>Ecdysozoa</taxon>
        <taxon>Nematoda</taxon>
        <taxon>Chromadorea</taxon>
        <taxon>Rhabditida</taxon>
        <taxon>Rhabditina</taxon>
        <taxon>Rhabditomorpha</taxon>
        <taxon>Rhabditoidea</taxon>
        <taxon>Rhabditidae</taxon>
        <taxon>Peloderinae</taxon>
        <taxon>Caenorhabditis</taxon>
    </lineage>
</organism>
<keyword evidence="3" id="KW-1185">Reference proteome</keyword>
<keyword evidence="1" id="KW-0732">Signal</keyword>
<dbReference type="EMBL" id="GL380716">
    <property type="protein sequence ID" value="EGT59993.1"/>
    <property type="molecule type" value="Genomic_DNA"/>
</dbReference>
<name>G0PJL6_CAEBE</name>
<dbReference type="PANTHER" id="PTHR33845">
    <property type="entry name" value="C2H2-TYPE DOMAIN-CONTAINING PROTEIN"/>
    <property type="match status" value="1"/>
</dbReference>
<dbReference type="InParanoid" id="G0PJL6"/>
<reference evidence="3" key="1">
    <citation type="submission" date="2011-07" db="EMBL/GenBank/DDBJ databases">
        <authorList>
            <consortium name="Caenorhabditis brenneri Sequencing and Analysis Consortium"/>
            <person name="Wilson R.K."/>
        </authorList>
    </citation>
    <scope>NUCLEOTIDE SEQUENCE [LARGE SCALE GENOMIC DNA]</scope>
    <source>
        <strain evidence="3">PB2801</strain>
    </source>
</reference>
<sequence length="315" mass="35503">MKVALYLSLLLYGIHSLPIGYTTKYEEQVELINKYIDQVFEMKKHLLRAAVTNQEREDIISDLEDNHALITIDFAQKYLPRWHREKQSDYFGKKGFSWHVSHVAARIGDNYTQHSFIHIYDTEVQQNSELVILTLSHVVTELKKVGITTISIRSDNAGAYHCASTISSLHYLQNEFGITVKSYSFSEAQNGKSSSDRDAARVKQKASRYVAMNNDITTSADFFKAVTSGQQLNGVSIYHGSVTKDFDGSAKWEGISDLNYFTVEKDGIRGRKYFGIGEGKFKPSVDLVSLNGTYEFVEAGYVASGIESIESERQA</sequence>
<dbReference type="AlphaFoldDB" id="G0PJL6"/>
<dbReference type="STRING" id="135651.G0PJL6"/>
<feature type="signal peptide" evidence="1">
    <location>
        <begin position="1"/>
        <end position="16"/>
    </location>
</feature>
<accession>G0PJL6</accession>
<proteinExistence type="predicted"/>
<feature type="non-terminal residue" evidence="2">
    <location>
        <position position="315"/>
    </location>
</feature>
<dbReference type="OrthoDB" id="5968521at2759"/>
<dbReference type="HOGENOM" id="CLU_884468_0_0_1"/>
<dbReference type="Proteomes" id="UP000008068">
    <property type="component" value="Unassembled WGS sequence"/>
</dbReference>
<evidence type="ECO:0000313" key="2">
    <source>
        <dbReference type="EMBL" id="EGT59993.1"/>
    </source>
</evidence>